<dbReference type="PANTHER" id="PTHR37984:SF13">
    <property type="entry name" value="RIBONUCLEASE H"/>
    <property type="match status" value="1"/>
</dbReference>
<reference evidence="1 2" key="1">
    <citation type="submission" date="2019-06" db="EMBL/GenBank/DDBJ databases">
        <title>Draft genomes of female and male turbot (Scophthalmus maximus).</title>
        <authorList>
            <person name="Xu H."/>
            <person name="Xu X.-W."/>
            <person name="Shao C."/>
            <person name="Chen S."/>
        </authorList>
    </citation>
    <scope>NUCLEOTIDE SEQUENCE [LARGE SCALE GENOMIC DNA]</scope>
    <source>
        <strain evidence="1">Ysfricsl-2016a</strain>
        <tissue evidence="1">Blood</tissue>
    </source>
</reference>
<accession>A0A6A4SP83</accession>
<proteinExistence type="predicted"/>
<dbReference type="PANTHER" id="PTHR37984">
    <property type="entry name" value="PROTEIN CBG26694"/>
    <property type="match status" value="1"/>
</dbReference>
<evidence type="ECO:0000313" key="2">
    <source>
        <dbReference type="Proteomes" id="UP000438429"/>
    </source>
</evidence>
<dbReference type="InterPro" id="IPR050951">
    <property type="entry name" value="Retrovirus_Pol_polyprotein"/>
</dbReference>
<protein>
    <recommendedName>
        <fullName evidence="3">Reverse transcriptase/retrotransposon-derived protein RNase H-like domain-containing protein</fullName>
    </recommendedName>
</protein>
<dbReference type="EMBL" id="VEVO01000013">
    <property type="protein sequence ID" value="KAF0032152.1"/>
    <property type="molecule type" value="Genomic_DNA"/>
</dbReference>
<dbReference type="InterPro" id="IPR043502">
    <property type="entry name" value="DNA/RNA_pol_sf"/>
</dbReference>
<name>A0A6A4SP83_SCOMX</name>
<dbReference type="AlphaFoldDB" id="A0A6A4SP83"/>
<dbReference type="SUPFAM" id="SSF56672">
    <property type="entry name" value="DNA/RNA polymerases"/>
    <property type="match status" value="1"/>
</dbReference>
<evidence type="ECO:0008006" key="3">
    <source>
        <dbReference type="Google" id="ProtNLM"/>
    </source>
</evidence>
<sequence>MATVGSLSEFVERENYWIKYVERLEDFFLGNDITDEGKKQSFLLSVCRAKTYRLIRNMAMTRKPGNIGFRELVTLQNHHNPKPSVIVQCFKFHTHSRKAGVSAAAFVAELRQLSEYLKLCVDPKALPRFSKPQTVPYAMKAKVEAELKRLQQLGVIEPIKFSDWAAPIVPVLKEDGEVAVFYNNKDVNILKTTVILIIKPVDSSVRKSKTRKDIEGFSHL</sequence>
<evidence type="ECO:0000313" key="1">
    <source>
        <dbReference type="EMBL" id="KAF0032152.1"/>
    </source>
</evidence>
<comment type="caution">
    <text evidence="1">The sequence shown here is derived from an EMBL/GenBank/DDBJ whole genome shotgun (WGS) entry which is preliminary data.</text>
</comment>
<gene>
    <name evidence="1" type="ORF">F2P81_014442</name>
</gene>
<organism evidence="1 2">
    <name type="scientific">Scophthalmus maximus</name>
    <name type="common">Turbot</name>
    <name type="synonym">Psetta maxima</name>
    <dbReference type="NCBI Taxonomy" id="52904"/>
    <lineage>
        <taxon>Eukaryota</taxon>
        <taxon>Metazoa</taxon>
        <taxon>Chordata</taxon>
        <taxon>Craniata</taxon>
        <taxon>Vertebrata</taxon>
        <taxon>Euteleostomi</taxon>
        <taxon>Actinopterygii</taxon>
        <taxon>Neopterygii</taxon>
        <taxon>Teleostei</taxon>
        <taxon>Neoteleostei</taxon>
        <taxon>Acanthomorphata</taxon>
        <taxon>Carangaria</taxon>
        <taxon>Pleuronectiformes</taxon>
        <taxon>Pleuronectoidei</taxon>
        <taxon>Scophthalmidae</taxon>
        <taxon>Scophthalmus</taxon>
    </lineage>
</organism>
<dbReference type="Proteomes" id="UP000438429">
    <property type="component" value="Unassembled WGS sequence"/>
</dbReference>
<dbReference type="Gene3D" id="3.10.10.10">
    <property type="entry name" value="HIV Type 1 Reverse Transcriptase, subunit A, domain 1"/>
    <property type="match status" value="1"/>
</dbReference>